<name>A0A3Q7EDW2_SOLLC</name>
<dbReference type="InParanoid" id="A0A3Q7EDW2"/>
<dbReference type="STRING" id="4081.A0A3Q7EDW2"/>
<protein>
    <submittedName>
        <fullName evidence="1">Uncharacterized protein</fullName>
    </submittedName>
</protein>
<keyword evidence="2" id="KW-1185">Reference proteome</keyword>
<dbReference type="PaxDb" id="4081-Solyc01g056930.1.1"/>
<dbReference type="EnsemblPlants" id="Solyc01g056930.1.1">
    <property type="protein sequence ID" value="Solyc01g056930.1.1.1"/>
    <property type="gene ID" value="Solyc01g056930.1"/>
</dbReference>
<organism evidence="1">
    <name type="scientific">Solanum lycopersicum</name>
    <name type="common">Tomato</name>
    <name type="synonym">Lycopersicon esculentum</name>
    <dbReference type="NCBI Taxonomy" id="4081"/>
    <lineage>
        <taxon>Eukaryota</taxon>
        <taxon>Viridiplantae</taxon>
        <taxon>Streptophyta</taxon>
        <taxon>Embryophyta</taxon>
        <taxon>Tracheophyta</taxon>
        <taxon>Spermatophyta</taxon>
        <taxon>Magnoliopsida</taxon>
        <taxon>eudicotyledons</taxon>
        <taxon>Gunneridae</taxon>
        <taxon>Pentapetalae</taxon>
        <taxon>asterids</taxon>
        <taxon>lamiids</taxon>
        <taxon>Solanales</taxon>
        <taxon>Solanaceae</taxon>
        <taxon>Solanoideae</taxon>
        <taxon>Solaneae</taxon>
        <taxon>Solanum</taxon>
        <taxon>Solanum subgen. Lycopersicon</taxon>
    </lineage>
</organism>
<sequence>MKKGILIIEPIRLSVKDNGLFIIYQTIGISLVHKIKHKTNQRYRERRYVDKKNFDVFNLQPQTQRINTEKTHFRFAYSRINKDHPQIP</sequence>
<evidence type="ECO:0000313" key="1">
    <source>
        <dbReference type="EnsemblPlants" id="Solyc01g056930.1.1.1"/>
    </source>
</evidence>
<proteinExistence type="predicted"/>
<dbReference type="Gramene" id="Solyc01g056930.1.1">
    <property type="protein sequence ID" value="Solyc01g056930.1.1.1"/>
    <property type="gene ID" value="Solyc01g056930.1"/>
</dbReference>
<reference evidence="1" key="1">
    <citation type="journal article" date="2012" name="Nature">
        <title>The tomato genome sequence provides insights into fleshy fruit evolution.</title>
        <authorList>
            <consortium name="Tomato Genome Consortium"/>
        </authorList>
    </citation>
    <scope>NUCLEOTIDE SEQUENCE [LARGE SCALE GENOMIC DNA]</scope>
    <source>
        <strain evidence="1">cv. Heinz 1706</strain>
    </source>
</reference>
<reference evidence="1" key="2">
    <citation type="submission" date="2019-01" db="UniProtKB">
        <authorList>
            <consortium name="EnsemblPlants"/>
        </authorList>
    </citation>
    <scope>IDENTIFICATION</scope>
    <source>
        <strain evidence="1">cv. Heinz 1706</strain>
    </source>
</reference>
<evidence type="ECO:0000313" key="2">
    <source>
        <dbReference type="Proteomes" id="UP000004994"/>
    </source>
</evidence>
<accession>A0A3Q7EDW2</accession>
<dbReference type="Proteomes" id="UP000004994">
    <property type="component" value="Chromosome 1"/>
</dbReference>
<dbReference type="AlphaFoldDB" id="A0A3Q7EDW2"/>